<evidence type="ECO:0000313" key="2">
    <source>
        <dbReference type="EMBL" id="MBJ7593347.1"/>
    </source>
</evidence>
<dbReference type="Proteomes" id="UP000606991">
    <property type="component" value="Unassembled WGS sequence"/>
</dbReference>
<proteinExistence type="predicted"/>
<evidence type="ECO:0000313" key="3">
    <source>
        <dbReference type="Proteomes" id="UP000606991"/>
    </source>
</evidence>
<dbReference type="AlphaFoldDB" id="A0A934N8L9"/>
<feature type="transmembrane region" description="Helical" evidence="1">
    <location>
        <begin position="43"/>
        <end position="65"/>
    </location>
</feature>
<name>A0A934N8L9_9BACT</name>
<feature type="transmembrane region" description="Helical" evidence="1">
    <location>
        <begin position="12"/>
        <end position="31"/>
    </location>
</feature>
<accession>A0A934N8L9</accession>
<gene>
    <name evidence="2" type="ORF">JF886_00555</name>
</gene>
<comment type="caution">
    <text evidence="2">The sequence shown here is derived from an EMBL/GenBank/DDBJ whole genome shotgun (WGS) entry which is preliminary data.</text>
</comment>
<keyword evidence="1" id="KW-0472">Membrane</keyword>
<evidence type="ECO:0000256" key="1">
    <source>
        <dbReference type="SAM" id="Phobius"/>
    </source>
</evidence>
<reference evidence="2 3" key="1">
    <citation type="submission" date="2020-10" db="EMBL/GenBank/DDBJ databases">
        <title>Ca. Dormibacterota MAGs.</title>
        <authorList>
            <person name="Montgomery K."/>
        </authorList>
    </citation>
    <scope>NUCLEOTIDE SEQUENCE [LARGE SCALE GENOMIC DNA]</scope>
    <source>
        <strain evidence="2">SC8812_S17_18</strain>
    </source>
</reference>
<protein>
    <submittedName>
        <fullName evidence="2">Uncharacterized protein</fullName>
    </submittedName>
</protein>
<dbReference type="EMBL" id="JAEKNS010000008">
    <property type="protein sequence ID" value="MBJ7593347.1"/>
    <property type="molecule type" value="Genomic_DNA"/>
</dbReference>
<organism evidence="2 3">
    <name type="scientific">Candidatus Aeolococcus gillhamiae</name>
    <dbReference type="NCBI Taxonomy" id="3127015"/>
    <lineage>
        <taxon>Bacteria</taxon>
        <taxon>Bacillati</taxon>
        <taxon>Candidatus Dormiibacterota</taxon>
        <taxon>Candidatus Dormibacteria</taxon>
        <taxon>Candidatus Aeolococcales</taxon>
        <taxon>Candidatus Aeolococcaceae</taxon>
        <taxon>Candidatus Aeolococcus</taxon>
    </lineage>
</organism>
<sequence>MTTGRGSGGGWINVEVIAGTALCSSLAILTVPRTQRWRSGATMVQGGCAGLLVSLVVVMVAVLAFERHTPA</sequence>
<keyword evidence="1" id="KW-0812">Transmembrane</keyword>
<keyword evidence="1" id="KW-1133">Transmembrane helix</keyword>
<dbReference type="RefSeq" id="WP_337308534.1">
    <property type="nucleotide sequence ID" value="NZ_JAEKNS010000008.1"/>
</dbReference>